<organism evidence="2 3">
    <name type="scientific">Cannabis sativa</name>
    <name type="common">Hemp</name>
    <name type="synonym">Marijuana</name>
    <dbReference type="NCBI Taxonomy" id="3483"/>
    <lineage>
        <taxon>Eukaryota</taxon>
        <taxon>Viridiplantae</taxon>
        <taxon>Streptophyta</taxon>
        <taxon>Embryophyta</taxon>
        <taxon>Tracheophyta</taxon>
        <taxon>Spermatophyta</taxon>
        <taxon>Magnoliopsida</taxon>
        <taxon>eudicotyledons</taxon>
        <taxon>Gunneridae</taxon>
        <taxon>Pentapetalae</taxon>
        <taxon>rosids</taxon>
        <taxon>fabids</taxon>
        <taxon>Rosales</taxon>
        <taxon>Cannabaceae</taxon>
        <taxon>Cannabis</taxon>
    </lineage>
</organism>
<evidence type="ECO:0000313" key="3">
    <source>
        <dbReference type="Proteomes" id="UP000596661"/>
    </source>
</evidence>
<reference evidence="2" key="2">
    <citation type="submission" date="2021-03" db="UniProtKB">
        <authorList>
            <consortium name="EnsemblPlants"/>
        </authorList>
    </citation>
    <scope>IDENTIFICATION</scope>
</reference>
<reference evidence="2" key="1">
    <citation type="submission" date="2018-11" db="EMBL/GenBank/DDBJ databases">
        <authorList>
            <person name="Grassa J C."/>
        </authorList>
    </citation>
    <scope>NUCLEOTIDE SEQUENCE [LARGE SCALE GENOMIC DNA]</scope>
</reference>
<dbReference type="OMA" id="MDAQMQE"/>
<accession>A0A803Q2R5</accession>
<protein>
    <submittedName>
        <fullName evidence="2">Uncharacterized protein</fullName>
    </submittedName>
</protein>
<evidence type="ECO:0000256" key="1">
    <source>
        <dbReference type="SAM" id="MobiDB-lite"/>
    </source>
</evidence>
<feature type="region of interest" description="Disordered" evidence="1">
    <location>
        <begin position="57"/>
        <end position="93"/>
    </location>
</feature>
<evidence type="ECO:0000313" key="2">
    <source>
        <dbReference type="EnsemblPlants" id="cds.evm.model.07.1470"/>
    </source>
</evidence>
<dbReference type="Gramene" id="evm.model.07.1470">
    <property type="protein sequence ID" value="cds.evm.model.07.1470"/>
    <property type="gene ID" value="evm.TU.07.1470"/>
</dbReference>
<dbReference type="Proteomes" id="UP000596661">
    <property type="component" value="Chromosome 7"/>
</dbReference>
<dbReference type="OrthoDB" id="653441at2759"/>
<keyword evidence="3" id="KW-1185">Reference proteome</keyword>
<proteinExistence type="predicted"/>
<dbReference type="EnsemblPlants" id="evm.model.07.1470">
    <property type="protein sequence ID" value="cds.evm.model.07.1470"/>
    <property type="gene ID" value="evm.TU.07.1470"/>
</dbReference>
<dbReference type="AlphaFoldDB" id="A0A803Q2R5"/>
<name>A0A803Q2R5_CANSA</name>
<dbReference type="PANTHER" id="PTHR37194">
    <property type="entry name" value="T2E6.7-RELATED"/>
    <property type="match status" value="1"/>
</dbReference>
<dbReference type="EMBL" id="UZAU01000667">
    <property type="status" value="NOT_ANNOTATED_CDS"/>
    <property type="molecule type" value="Genomic_DNA"/>
</dbReference>
<sequence>MEVQVKDTVLTPAPLVKVSFSLGSEIYSANANNGTLSEQLVSLKEASMSILKEYITKHNVPNDVPDEPLDGSSSENDDALEKLPVKSKKTKIN</sequence>
<dbReference type="PANTHER" id="PTHR37194:SF2">
    <property type="entry name" value="T2E6.7-RELATED"/>
    <property type="match status" value="1"/>
</dbReference>